<organism evidence="2 3">
    <name type="scientific">Cohnella silvisoli</name>
    <dbReference type="NCBI Taxonomy" id="2873699"/>
    <lineage>
        <taxon>Bacteria</taxon>
        <taxon>Bacillati</taxon>
        <taxon>Bacillota</taxon>
        <taxon>Bacilli</taxon>
        <taxon>Bacillales</taxon>
        <taxon>Paenibacillaceae</taxon>
        <taxon>Cohnella</taxon>
    </lineage>
</organism>
<keyword evidence="3" id="KW-1185">Reference proteome</keyword>
<keyword evidence="1" id="KW-1133">Transmembrane helix</keyword>
<reference evidence="2 3" key="1">
    <citation type="journal article" date="2023" name="Genome Announc.">
        <title>Pan-Genome Analyses of the Genus Cohnella and Proposal of the Novel Species Cohnella silvisoli sp. nov., Isolated from Forest Soil.</title>
        <authorList>
            <person name="Wang C."/>
            <person name="Mao L."/>
            <person name="Bao G."/>
            <person name="Zhu H."/>
        </authorList>
    </citation>
    <scope>NUCLEOTIDE SEQUENCE [LARGE SCALE GENOMIC DNA]</scope>
    <source>
        <strain evidence="2 3">NL03-T5-1</strain>
    </source>
</reference>
<keyword evidence="1" id="KW-0812">Transmembrane</keyword>
<evidence type="ECO:0000313" key="3">
    <source>
        <dbReference type="Proteomes" id="UP001493487"/>
    </source>
</evidence>
<dbReference type="Proteomes" id="UP001493487">
    <property type="component" value="Unassembled WGS sequence"/>
</dbReference>
<evidence type="ECO:0000313" key="2">
    <source>
        <dbReference type="EMBL" id="MEQ4486069.1"/>
    </source>
</evidence>
<sequence>MKQNNPSDLNIDLGSRTEQASLRIAQWVSRILNPVFIVVPLYLTVALVSASSTYEALLWWAIISLGIGIAPAVFIHRGVRQGRYTDHDISKRDQRLVPFLFTIGCMITVLVLLLTLHVSVIILATFTGMISSIVIALLITHLAHWKISLHLIGITGTIVTLGLFVSPFLYYLSPIILIVGWARWRVKAHTPLQAVAGAALAAVITVAVLRLFGL</sequence>
<dbReference type="EMBL" id="JASKHM010000019">
    <property type="protein sequence ID" value="MEQ4486069.1"/>
    <property type="molecule type" value="Genomic_DNA"/>
</dbReference>
<proteinExistence type="predicted"/>
<accession>A0ABV1L180</accession>
<feature type="transmembrane region" description="Helical" evidence="1">
    <location>
        <begin position="192"/>
        <end position="212"/>
    </location>
</feature>
<gene>
    <name evidence="2" type="ORF">QJS35_27185</name>
</gene>
<evidence type="ECO:0000256" key="1">
    <source>
        <dbReference type="SAM" id="Phobius"/>
    </source>
</evidence>
<feature type="transmembrane region" description="Helical" evidence="1">
    <location>
        <begin position="120"/>
        <end position="139"/>
    </location>
</feature>
<name>A0ABV1L180_9BACL</name>
<feature type="transmembrane region" description="Helical" evidence="1">
    <location>
        <begin position="57"/>
        <end position="75"/>
    </location>
</feature>
<comment type="caution">
    <text evidence="2">The sequence shown here is derived from an EMBL/GenBank/DDBJ whole genome shotgun (WGS) entry which is preliminary data.</text>
</comment>
<keyword evidence="1" id="KW-0472">Membrane</keyword>
<evidence type="ECO:0008006" key="4">
    <source>
        <dbReference type="Google" id="ProtNLM"/>
    </source>
</evidence>
<feature type="transmembrane region" description="Helical" evidence="1">
    <location>
        <begin position="96"/>
        <end position="114"/>
    </location>
</feature>
<feature type="transmembrane region" description="Helical" evidence="1">
    <location>
        <begin position="151"/>
        <end position="172"/>
    </location>
</feature>
<feature type="transmembrane region" description="Helical" evidence="1">
    <location>
        <begin position="31"/>
        <end position="51"/>
    </location>
</feature>
<protein>
    <recommendedName>
        <fullName evidence="4">PAP2 family protein</fullName>
    </recommendedName>
</protein>
<dbReference type="RefSeq" id="WP_232189274.1">
    <property type="nucleotide sequence ID" value="NZ_JAIOAP010000018.1"/>
</dbReference>